<dbReference type="EMBL" id="QGKV02002055">
    <property type="protein sequence ID" value="KAF3496104.1"/>
    <property type="molecule type" value="Genomic_DNA"/>
</dbReference>
<keyword evidence="2" id="KW-1185">Reference proteome</keyword>
<accession>A0ABQ7AEI5</accession>
<reference evidence="1 2" key="1">
    <citation type="journal article" date="2020" name="BMC Genomics">
        <title>Intraspecific diversification of the crop wild relative Brassica cretica Lam. using demographic model selection.</title>
        <authorList>
            <person name="Kioukis A."/>
            <person name="Michalopoulou V.A."/>
            <person name="Briers L."/>
            <person name="Pirintsos S."/>
            <person name="Studholme D.J."/>
            <person name="Pavlidis P."/>
            <person name="Sarris P.F."/>
        </authorList>
    </citation>
    <scope>NUCLEOTIDE SEQUENCE [LARGE SCALE GENOMIC DNA]</scope>
    <source>
        <strain evidence="2">cv. PFS-1207/04</strain>
    </source>
</reference>
<sequence length="77" mass="9096">MIWWKEPELSCRSAHLRGRRRRPRLRWRDQGERVSFGSKASDASSTHLFAGKTRRLYPKASPFLSTNLLLRPYLLLL</sequence>
<evidence type="ECO:0000313" key="2">
    <source>
        <dbReference type="Proteomes" id="UP000266723"/>
    </source>
</evidence>
<organism evidence="1 2">
    <name type="scientific">Brassica cretica</name>
    <name type="common">Mustard</name>
    <dbReference type="NCBI Taxonomy" id="69181"/>
    <lineage>
        <taxon>Eukaryota</taxon>
        <taxon>Viridiplantae</taxon>
        <taxon>Streptophyta</taxon>
        <taxon>Embryophyta</taxon>
        <taxon>Tracheophyta</taxon>
        <taxon>Spermatophyta</taxon>
        <taxon>Magnoliopsida</taxon>
        <taxon>eudicotyledons</taxon>
        <taxon>Gunneridae</taxon>
        <taxon>Pentapetalae</taxon>
        <taxon>rosids</taxon>
        <taxon>malvids</taxon>
        <taxon>Brassicales</taxon>
        <taxon>Brassicaceae</taxon>
        <taxon>Brassiceae</taxon>
        <taxon>Brassica</taxon>
    </lineage>
</organism>
<comment type="caution">
    <text evidence="1">The sequence shown here is derived from an EMBL/GenBank/DDBJ whole genome shotgun (WGS) entry which is preliminary data.</text>
</comment>
<protein>
    <submittedName>
        <fullName evidence="1">Uncharacterized protein</fullName>
    </submittedName>
</protein>
<proteinExistence type="predicted"/>
<dbReference type="Proteomes" id="UP000266723">
    <property type="component" value="Unassembled WGS sequence"/>
</dbReference>
<name>A0ABQ7AEI5_BRACR</name>
<evidence type="ECO:0000313" key="1">
    <source>
        <dbReference type="EMBL" id="KAF3496104.1"/>
    </source>
</evidence>
<gene>
    <name evidence="1" type="ORF">DY000_02054916</name>
</gene>